<sequence length="110" mass="11940">MSVTYELVDLTAEEITAAGALLQQQVTDAVQQHLDAAVRTRGYDSMATCVTYAGEASVPRFQAEGRAARAWRSAVWDRCYAVLAEVLAGERASLTPAEMIAELPPLVWPD</sequence>
<gene>
    <name evidence="1" type="ORF">EJ913_31035</name>
</gene>
<evidence type="ECO:0000313" key="2">
    <source>
        <dbReference type="Proteomes" id="UP000280346"/>
    </source>
</evidence>
<reference evidence="1 2" key="1">
    <citation type="submission" date="2018-12" db="EMBL/GenBank/DDBJ databases">
        <authorList>
            <person name="Yang Y."/>
        </authorList>
    </citation>
    <scope>NUCLEOTIDE SEQUENCE [LARGE SCALE GENOMIC DNA]</scope>
    <source>
        <strain evidence="1 2">GSF71</strain>
    </source>
</reference>
<dbReference type="Proteomes" id="UP000280346">
    <property type="component" value="Unassembled WGS sequence"/>
</dbReference>
<dbReference type="AlphaFoldDB" id="A0A433IZC3"/>
<protein>
    <submittedName>
        <fullName evidence="1">Uncharacterized protein</fullName>
    </submittedName>
</protein>
<dbReference type="EMBL" id="RZIJ01000061">
    <property type="protein sequence ID" value="RUQ59757.1"/>
    <property type="molecule type" value="Genomic_DNA"/>
</dbReference>
<dbReference type="OrthoDB" id="7307689at2"/>
<keyword evidence="2" id="KW-1185">Reference proteome</keyword>
<organism evidence="1 2">
    <name type="scientific">Azospirillum doebereinerae</name>
    <dbReference type="NCBI Taxonomy" id="92933"/>
    <lineage>
        <taxon>Bacteria</taxon>
        <taxon>Pseudomonadati</taxon>
        <taxon>Pseudomonadota</taxon>
        <taxon>Alphaproteobacteria</taxon>
        <taxon>Rhodospirillales</taxon>
        <taxon>Azospirillaceae</taxon>
        <taxon>Azospirillum</taxon>
    </lineage>
</organism>
<evidence type="ECO:0000313" key="1">
    <source>
        <dbReference type="EMBL" id="RUQ59757.1"/>
    </source>
</evidence>
<comment type="caution">
    <text evidence="1">The sequence shown here is derived from an EMBL/GenBank/DDBJ whole genome shotgun (WGS) entry which is preliminary data.</text>
</comment>
<name>A0A433IZC3_9PROT</name>
<proteinExistence type="predicted"/>
<accession>A0A433IZC3</accession>